<dbReference type="EMBL" id="HBUF01453255">
    <property type="protein sequence ID" value="CAG6743752.1"/>
    <property type="molecule type" value="Transcribed_RNA"/>
</dbReference>
<name>A0A8D8ZCU5_9HEMI</name>
<accession>A0A8D8ZCU5</accession>
<feature type="transmembrane region" description="Helical" evidence="1">
    <location>
        <begin position="97"/>
        <end position="115"/>
    </location>
</feature>
<protein>
    <submittedName>
        <fullName evidence="2">Uncharacterized protein</fullName>
    </submittedName>
</protein>
<keyword evidence="1" id="KW-0812">Transmembrane</keyword>
<evidence type="ECO:0000313" key="2">
    <source>
        <dbReference type="EMBL" id="CAG6743752.1"/>
    </source>
</evidence>
<evidence type="ECO:0000256" key="1">
    <source>
        <dbReference type="SAM" id="Phobius"/>
    </source>
</evidence>
<sequence>MIIFCINQAVLLDLYDCINNKNKIRNKENMRLLSTFSFAYLYADIVRLCVLLAIFFFQSAFGNNRQSAIIGNRIGFCDVTFCKFFRSNPSKLQSSSFKIFQIIYFIILSILIHIFQS</sequence>
<organism evidence="2">
    <name type="scientific">Cacopsylla melanoneura</name>
    <dbReference type="NCBI Taxonomy" id="428564"/>
    <lineage>
        <taxon>Eukaryota</taxon>
        <taxon>Metazoa</taxon>
        <taxon>Ecdysozoa</taxon>
        <taxon>Arthropoda</taxon>
        <taxon>Hexapoda</taxon>
        <taxon>Insecta</taxon>
        <taxon>Pterygota</taxon>
        <taxon>Neoptera</taxon>
        <taxon>Paraneoptera</taxon>
        <taxon>Hemiptera</taxon>
        <taxon>Sternorrhyncha</taxon>
        <taxon>Psylloidea</taxon>
        <taxon>Psyllidae</taxon>
        <taxon>Psyllinae</taxon>
        <taxon>Cacopsylla</taxon>
    </lineage>
</organism>
<proteinExistence type="predicted"/>
<keyword evidence="1" id="KW-0472">Membrane</keyword>
<keyword evidence="1" id="KW-1133">Transmembrane helix</keyword>
<dbReference type="AlphaFoldDB" id="A0A8D8ZCU5"/>
<feature type="transmembrane region" description="Helical" evidence="1">
    <location>
        <begin position="32"/>
        <end position="57"/>
    </location>
</feature>
<reference evidence="2" key="1">
    <citation type="submission" date="2021-05" db="EMBL/GenBank/DDBJ databases">
        <authorList>
            <person name="Alioto T."/>
            <person name="Alioto T."/>
            <person name="Gomez Garrido J."/>
        </authorList>
    </citation>
    <scope>NUCLEOTIDE SEQUENCE</scope>
</reference>